<sequence length="185" mass="19776">MPADREHPDRGTSPIFLTADINDIMPPVMSVDVVEDVGLEYELGYNYPITPHAETLATTQMPADNPPGSPMSLASALGTESCSSFWIPFPPPSCSGRHTIVCPCFKRGYPFPAGIHHDLAREVRDLSHARDGALVKASARAPVGPHASDEDEDEDEGVATPTPIHLPTHLPTVTSTVLGMDSVSI</sequence>
<reference evidence="2" key="1">
    <citation type="submission" date="2018-04" db="EMBL/GenBank/DDBJ databases">
        <title>Whole genome sequencing of Hypsizygus marmoreus.</title>
        <authorList>
            <person name="Choi I.-G."/>
            <person name="Min B."/>
            <person name="Kim J.-G."/>
            <person name="Kim S."/>
            <person name="Oh Y.-L."/>
            <person name="Kong W.-S."/>
            <person name="Park H."/>
            <person name="Jeong J."/>
            <person name="Song E.-S."/>
        </authorList>
    </citation>
    <scope>NUCLEOTIDE SEQUENCE [LARGE SCALE GENOMIC DNA]</scope>
    <source>
        <strain evidence="2">51987-8</strain>
    </source>
</reference>
<protein>
    <submittedName>
        <fullName evidence="2">Uncharacterized protein</fullName>
    </submittedName>
</protein>
<comment type="caution">
    <text evidence="2">The sequence shown here is derived from an EMBL/GenBank/DDBJ whole genome shotgun (WGS) entry which is preliminary data.</text>
</comment>
<proteinExistence type="predicted"/>
<dbReference type="InParanoid" id="A0A369K4T2"/>
<evidence type="ECO:0000313" key="3">
    <source>
        <dbReference type="Proteomes" id="UP000076154"/>
    </source>
</evidence>
<dbReference type="EMBL" id="LUEZ02000022">
    <property type="protein sequence ID" value="RDB26863.1"/>
    <property type="molecule type" value="Genomic_DNA"/>
</dbReference>
<dbReference type="AlphaFoldDB" id="A0A369K4T2"/>
<feature type="compositionally biased region" description="Low complexity" evidence="1">
    <location>
        <begin position="160"/>
        <end position="170"/>
    </location>
</feature>
<feature type="region of interest" description="Disordered" evidence="1">
    <location>
        <begin position="136"/>
        <end position="170"/>
    </location>
</feature>
<organism evidence="2 3">
    <name type="scientific">Hypsizygus marmoreus</name>
    <name type="common">White beech mushroom</name>
    <name type="synonym">Agaricus marmoreus</name>
    <dbReference type="NCBI Taxonomy" id="39966"/>
    <lineage>
        <taxon>Eukaryota</taxon>
        <taxon>Fungi</taxon>
        <taxon>Dikarya</taxon>
        <taxon>Basidiomycota</taxon>
        <taxon>Agaricomycotina</taxon>
        <taxon>Agaricomycetes</taxon>
        <taxon>Agaricomycetidae</taxon>
        <taxon>Agaricales</taxon>
        <taxon>Tricholomatineae</taxon>
        <taxon>Lyophyllaceae</taxon>
        <taxon>Hypsizygus</taxon>
    </lineage>
</organism>
<name>A0A369K4T2_HYPMA</name>
<keyword evidence="3" id="KW-1185">Reference proteome</keyword>
<evidence type="ECO:0000256" key="1">
    <source>
        <dbReference type="SAM" id="MobiDB-lite"/>
    </source>
</evidence>
<gene>
    <name evidence="2" type="ORF">Hypma_005209</name>
</gene>
<dbReference type="Proteomes" id="UP000076154">
    <property type="component" value="Unassembled WGS sequence"/>
</dbReference>
<accession>A0A369K4T2</accession>
<evidence type="ECO:0000313" key="2">
    <source>
        <dbReference type="EMBL" id="RDB26863.1"/>
    </source>
</evidence>